<dbReference type="CDD" id="cd16295">
    <property type="entry name" value="TTHA0252-CPSF-like_MBL-fold"/>
    <property type="match status" value="1"/>
</dbReference>
<keyword evidence="5" id="KW-1185">Reference proteome</keyword>
<evidence type="ECO:0000313" key="5">
    <source>
        <dbReference type="Proteomes" id="UP000252107"/>
    </source>
</evidence>
<comment type="caution">
    <text evidence="4">The sequence shown here is derived from an EMBL/GenBank/DDBJ whole genome shotgun (WGS) entry which is preliminary data.</text>
</comment>
<evidence type="ECO:0000313" key="4">
    <source>
        <dbReference type="EMBL" id="RCJ39618.1"/>
    </source>
</evidence>
<organism evidence="4 5">
    <name type="scientific">Nostoc minutum NIES-26</name>
    <dbReference type="NCBI Taxonomy" id="1844469"/>
    <lineage>
        <taxon>Bacteria</taxon>
        <taxon>Bacillati</taxon>
        <taxon>Cyanobacteriota</taxon>
        <taxon>Cyanophyceae</taxon>
        <taxon>Nostocales</taxon>
        <taxon>Nostocaceae</taxon>
        <taxon>Nostoc</taxon>
    </lineage>
</organism>
<dbReference type="InterPro" id="IPR022712">
    <property type="entry name" value="Beta_Casp"/>
</dbReference>
<dbReference type="SMART" id="SM00849">
    <property type="entry name" value="Lactamase_B"/>
    <property type="match status" value="1"/>
</dbReference>
<evidence type="ECO:0000256" key="1">
    <source>
        <dbReference type="ARBA" id="ARBA00022801"/>
    </source>
</evidence>
<keyword evidence="4" id="KW-0540">Nuclease</keyword>
<evidence type="ECO:0000259" key="3">
    <source>
        <dbReference type="SMART" id="SM01027"/>
    </source>
</evidence>
<keyword evidence="4" id="KW-0269">Exonuclease</keyword>
<name>A0A367RSV7_9NOSO</name>
<dbReference type="Proteomes" id="UP000252107">
    <property type="component" value="Unassembled WGS sequence"/>
</dbReference>
<sequence length="788" mass="86727">MNATLISWCLSGEVEQGYLNTDFGAKIKIRDREVEGTGVWKCVPVTTSTGELVSIAHLEKLEKPQPSICVGRVIQVSKRGTVLVKFSASSRITFYTSLQLALNGIYQLEFTYREQTLHITSAVRVDELQSKPQTVSPAQIPEQQPAAKSKLSLEQSWRQKLEALIIAQFPQIRLSDFTHHQGTLEWSGTVENKKLRIQGTVGNTALAIHEFCRSYNSAQHNSHPDRLRVTPLGAARGIGASCFKVEIGNYEVVLDAGTRPKGSNPLPAFEHLNNPNLILIGHAHQDHIGALPVLHRMFPATPMICTPGTRTIAQVMLSDCLLLQQLNEDFEPLFDETDLQETLFRLETQVRGREFQPLPGLTVKFINAGHIVGAACIYLKLGNRSLLYTGDYNLANSRTTEGLQINDLPTADILITEATYGASVHPNRKQQETELVQAVWDVVAKGGNVLIPAFALGRAQEIILALKTSVKFSRSQVPIYVDGLVRAVTDVFSDNLSLLPKTVQNLALASRTAPFCDGKRVIAISDPQQRPIALSKPSVIIASSGMLSGGASVYYAKVLLERENAAIFISGYTDEESPGRLLQNMQQGEVVTIDEQDYTVRALLRKFNLSAHTDRVGIGQVIAKVAPHHLVLVHGTSAGLHDLARSDLQKHYIIHIPRVGDVVEYGVVPEFISESTQIELTYPKEIELEIVAEHDGAWIRVPPDVVDVDPRWQLLSQMGSVRAKWNGSTLVLLPISLQSVALSKAKGSLNDCCAKCQFLDNGMCQSADSVLYQRIVDPMGVCPEFVKQ</sequence>
<dbReference type="EMBL" id="LXQD01000067">
    <property type="protein sequence ID" value="RCJ39618.1"/>
    <property type="molecule type" value="Genomic_DNA"/>
</dbReference>
<gene>
    <name evidence="4" type="ORF">A6770_38555</name>
</gene>
<dbReference type="InterPro" id="IPR050698">
    <property type="entry name" value="MBL"/>
</dbReference>
<feature type="domain" description="Beta-Casp" evidence="3">
    <location>
        <begin position="459"/>
        <end position="582"/>
    </location>
</feature>
<dbReference type="PANTHER" id="PTHR11203:SF37">
    <property type="entry name" value="INTEGRATOR COMPLEX SUBUNIT 11"/>
    <property type="match status" value="1"/>
</dbReference>
<dbReference type="Pfam" id="PF07521">
    <property type="entry name" value="RMMBL"/>
    <property type="match status" value="1"/>
</dbReference>
<dbReference type="SUPFAM" id="SSF56281">
    <property type="entry name" value="Metallo-hydrolase/oxidoreductase"/>
    <property type="match status" value="1"/>
</dbReference>
<dbReference type="InterPro" id="IPR011108">
    <property type="entry name" value="RMMBL"/>
</dbReference>
<dbReference type="Pfam" id="PF10996">
    <property type="entry name" value="Beta-Casp"/>
    <property type="match status" value="1"/>
</dbReference>
<dbReference type="InterPro" id="IPR036866">
    <property type="entry name" value="RibonucZ/Hydroxyglut_hydro"/>
</dbReference>
<accession>A0A367RSV7</accession>
<reference evidence="4" key="1">
    <citation type="submission" date="2016-04" db="EMBL/GenBank/DDBJ databases">
        <authorList>
            <person name="Tabuchi Yagui T.R."/>
        </authorList>
    </citation>
    <scope>NUCLEOTIDE SEQUENCE [LARGE SCALE GENOMIC DNA]</scope>
    <source>
        <strain evidence="4">NIES-26</strain>
    </source>
</reference>
<protein>
    <submittedName>
        <fullName evidence="4">Exonuclease</fullName>
    </submittedName>
</protein>
<dbReference type="Gene3D" id="3.40.50.10890">
    <property type="match status" value="1"/>
</dbReference>
<dbReference type="AlphaFoldDB" id="A0A367RSV7"/>
<dbReference type="GO" id="GO:0004527">
    <property type="term" value="F:exonuclease activity"/>
    <property type="evidence" value="ECO:0007669"/>
    <property type="project" value="UniProtKB-KW"/>
</dbReference>
<feature type="domain" description="Metallo-beta-lactamase" evidence="2">
    <location>
        <begin position="239"/>
        <end position="425"/>
    </location>
</feature>
<dbReference type="PANTHER" id="PTHR11203">
    <property type="entry name" value="CLEAVAGE AND POLYADENYLATION SPECIFICITY FACTOR FAMILY MEMBER"/>
    <property type="match status" value="1"/>
</dbReference>
<dbReference type="SMART" id="SM01027">
    <property type="entry name" value="Beta-Casp"/>
    <property type="match status" value="1"/>
</dbReference>
<dbReference type="InterPro" id="IPR001279">
    <property type="entry name" value="Metallo-B-lactamas"/>
</dbReference>
<proteinExistence type="predicted"/>
<dbReference type="Gene3D" id="3.60.15.10">
    <property type="entry name" value="Ribonuclease Z/Hydroxyacylglutathione hydrolase-like"/>
    <property type="match status" value="1"/>
</dbReference>
<dbReference type="GO" id="GO:0004521">
    <property type="term" value="F:RNA endonuclease activity"/>
    <property type="evidence" value="ECO:0007669"/>
    <property type="project" value="TreeGrafter"/>
</dbReference>
<evidence type="ECO:0000259" key="2">
    <source>
        <dbReference type="SMART" id="SM00849"/>
    </source>
</evidence>
<dbReference type="Pfam" id="PF16661">
    <property type="entry name" value="Lactamase_B_6"/>
    <property type="match status" value="1"/>
</dbReference>
<keyword evidence="1" id="KW-0378">Hydrolase</keyword>